<evidence type="ECO:0000256" key="5">
    <source>
        <dbReference type="ARBA" id="ARBA00022989"/>
    </source>
</evidence>
<comment type="caution">
    <text evidence="9">The sequence shown here is derived from an EMBL/GenBank/DDBJ whole genome shotgun (WGS) entry which is preliminary data.</text>
</comment>
<feature type="transmembrane region" description="Helical" evidence="7">
    <location>
        <begin position="317"/>
        <end position="342"/>
    </location>
</feature>
<evidence type="ECO:0000313" key="9">
    <source>
        <dbReference type="EMBL" id="MCJ7858429.1"/>
    </source>
</evidence>
<keyword evidence="3" id="KW-0997">Cell inner membrane</keyword>
<evidence type="ECO:0000256" key="7">
    <source>
        <dbReference type="SAM" id="Phobius"/>
    </source>
</evidence>
<name>A0A9X1WG68_9CORY</name>
<keyword evidence="10" id="KW-1185">Reference proteome</keyword>
<proteinExistence type="predicted"/>
<gene>
    <name evidence="9" type="ORF">MUN33_06830</name>
</gene>
<keyword evidence="5 7" id="KW-1133">Transmembrane helix</keyword>
<dbReference type="GO" id="GO:0005886">
    <property type="term" value="C:plasma membrane"/>
    <property type="evidence" value="ECO:0007669"/>
    <property type="project" value="UniProtKB-SubCell"/>
</dbReference>
<evidence type="ECO:0000256" key="1">
    <source>
        <dbReference type="ARBA" id="ARBA00004429"/>
    </source>
</evidence>
<protein>
    <submittedName>
        <fullName evidence="9">TRAP transporter large permease subunit</fullName>
    </submittedName>
</protein>
<evidence type="ECO:0000313" key="10">
    <source>
        <dbReference type="Proteomes" id="UP001139207"/>
    </source>
</evidence>
<evidence type="ECO:0000259" key="8">
    <source>
        <dbReference type="Pfam" id="PF06808"/>
    </source>
</evidence>
<feature type="transmembrane region" description="Helical" evidence="7">
    <location>
        <begin position="229"/>
        <end position="251"/>
    </location>
</feature>
<feature type="transmembrane region" description="Helical" evidence="7">
    <location>
        <begin position="349"/>
        <end position="368"/>
    </location>
</feature>
<keyword evidence="4 7" id="KW-0812">Transmembrane</keyword>
<dbReference type="GO" id="GO:0022857">
    <property type="term" value="F:transmembrane transporter activity"/>
    <property type="evidence" value="ECO:0007669"/>
    <property type="project" value="TreeGrafter"/>
</dbReference>
<feature type="transmembrane region" description="Helical" evidence="7">
    <location>
        <begin position="409"/>
        <end position="434"/>
    </location>
</feature>
<dbReference type="PANTHER" id="PTHR33362">
    <property type="entry name" value="SIALIC ACID TRAP TRANSPORTER PERMEASE PROTEIN SIAT-RELATED"/>
    <property type="match status" value="1"/>
</dbReference>
<dbReference type="PANTHER" id="PTHR33362:SF5">
    <property type="entry name" value="C4-DICARBOXYLATE TRAP TRANSPORTER LARGE PERMEASE PROTEIN DCTM"/>
    <property type="match status" value="1"/>
</dbReference>
<feature type="transmembrane region" description="Helical" evidence="7">
    <location>
        <begin position="174"/>
        <end position="198"/>
    </location>
</feature>
<dbReference type="NCBIfam" id="TIGR00786">
    <property type="entry name" value="dctM"/>
    <property type="match status" value="1"/>
</dbReference>
<evidence type="ECO:0000256" key="6">
    <source>
        <dbReference type="ARBA" id="ARBA00023136"/>
    </source>
</evidence>
<feature type="transmembrane region" description="Helical" evidence="7">
    <location>
        <begin position="374"/>
        <end position="397"/>
    </location>
</feature>
<keyword evidence="2" id="KW-1003">Cell membrane</keyword>
<dbReference type="InterPro" id="IPR004681">
    <property type="entry name" value="TRAP_DctM"/>
</dbReference>
<dbReference type="Pfam" id="PF06808">
    <property type="entry name" value="DctM"/>
    <property type="match status" value="1"/>
</dbReference>
<organism evidence="9 10">
    <name type="scientific">Corynebacterium kalidii</name>
    <dbReference type="NCBI Taxonomy" id="2931982"/>
    <lineage>
        <taxon>Bacteria</taxon>
        <taxon>Bacillati</taxon>
        <taxon>Actinomycetota</taxon>
        <taxon>Actinomycetes</taxon>
        <taxon>Mycobacteriales</taxon>
        <taxon>Corynebacteriaceae</taxon>
        <taxon>Corynebacterium</taxon>
    </lineage>
</organism>
<comment type="subcellular location">
    <subcellularLocation>
        <location evidence="1">Cell inner membrane</location>
        <topology evidence="1">Multi-pass membrane protein</topology>
    </subcellularLocation>
</comment>
<feature type="domain" description="TRAP C4-dicarboxylate transport system permease DctM subunit" evidence="8">
    <location>
        <begin position="12"/>
        <end position="433"/>
    </location>
</feature>
<evidence type="ECO:0000256" key="2">
    <source>
        <dbReference type="ARBA" id="ARBA00022475"/>
    </source>
</evidence>
<feature type="transmembrane region" description="Helical" evidence="7">
    <location>
        <begin position="146"/>
        <end position="168"/>
    </location>
</feature>
<evidence type="ECO:0000256" key="3">
    <source>
        <dbReference type="ARBA" id="ARBA00022519"/>
    </source>
</evidence>
<dbReference type="PIRSF" id="PIRSF006066">
    <property type="entry name" value="HI0050"/>
    <property type="match status" value="1"/>
</dbReference>
<feature type="transmembrane region" description="Helical" evidence="7">
    <location>
        <begin position="257"/>
        <end position="277"/>
    </location>
</feature>
<reference evidence="9" key="1">
    <citation type="submission" date="2022-04" db="EMBL/GenBank/DDBJ databases">
        <title>Corynebacterium kalidii LD5P10.</title>
        <authorList>
            <person name="Sun J.Q."/>
        </authorList>
    </citation>
    <scope>NUCLEOTIDE SEQUENCE</scope>
    <source>
        <strain evidence="9">LD5P10</strain>
    </source>
</reference>
<dbReference type="AlphaFoldDB" id="A0A9X1WG68"/>
<dbReference type="EMBL" id="JALIEA010000012">
    <property type="protein sequence ID" value="MCJ7858429.1"/>
    <property type="molecule type" value="Genomic_DNA"/>
</dbReference>
<dbReference type="InterPro" id="IPR010656">
    <property type="entry name" value="DctM"/>
</dbReference>
<feature type="transmembrane region" description="Helical" evidence="7">
    <location>
        <begin position="289"/>
        <end position="311"/>
    </location>
</feature>
<sequence length="443" mass="46769">MEWYIFLPLYILALILVLLLRIPVAFGIFAVGIVSSLLIFGDLEVTSRLLSLSVISSVNSFTFTAIPLFILMGDVLFRARIAQDAIVEISKLLRRVPGRLPMVAVAGGSAFGILSGSSLANTALLSRTLLPQMKSAGYDTRLSAGSILAAGGLAMVFPPSALAILWGGVANVSIGPLLIAGIVPGIMMAVGYVLIVLWKSRRSATGDASPDATRNLPPKRSGSEVVQGFLRNLLLPGILAVTVLVVIFAGIATPTEAAGFGALASIVLAFATGRFTVKDLVGAGVGSIRITGTIFILVMASTLYSQIMAYMGATAGLVQWVSGSIANGALMMFLIVLVLVVLSCFIDQASIMLITAPLLMPIVTQFGWDPVWFSIIVLVTLQIGNISPPFGMGLFVMKSTASWLSLSTIYRAAVPWILSDLVVILILCLLPWLVTFLPQLMAG</sequence>
<keyword evidence="6 7" id="KW-0472">Membrane</keyword>
<feature type="transmembrane region" description="Helical" evidence="7">
    <location>
        <begin position="6"/>
        <end position="37"/>
    </location>
</feature>
<evidence type="ECO:0000256" key="4">
    <source>
        <dbReference type="ARBA" id="ARBA00022692"/>
    </source>
</evidence>
<feature type="transmembrane region" description="Helical" evidence="7">
    <location>
        <begin position="49"/>
        <end position="70"/>
    </location>
</feature>
<dbReference type="Proteomes" id="UP001139207">
    <property type="component" value="Unassembled WGS sequence"/>
</dbReference>
<dbReference type="RefSeq" id="WP_244804153.1">
    <property type="nucleotide sequence ID" value="NZ_JALIEA010000012.1"/>
</dbReference>
<accession>A0A9X1WG68</accession>